<reference evidence="2" key="1">
    <citation type="journal article" date="2023" name="G3 (Bethesda)">
        <title>A reference genome for the long-term kleptoplast-retaining sea slug Elysia crispata morphotype clarki.</title>
        <authorList>
            <person name="Eastman K.E."/>
            <person name="Pendleton A.L."/>
            <person name="Shaikh M.A."/>
            <person name="Suttiyut T."/>
            <person name="Ogas R."/>
            <person name="Tomko P."/>
            <person name="Gavelis G."/>
            <person name="Widhalm J.R."/>
            <person name="Wisecaver J.H."/>
        </authorList>
    </citation>
    <scope>NUCLEOTIDE SEQUENCE</scope>
    <source>
        <strain evidence="2">ECLA1</strain>
    </source>
</reference>
<name>A0AAE0Y6U0_9GAST</name>
<dbReference type="EMBL" id="JAWDGP010006834">
    <property type="protein sequence ID" value="KAK3734864.1"/>
    <property type="molecule type" value="Genomic_DNA"/>
</dbReference>
<gene>
    <name evidence="2" type="ORF">RRG08_038890</name>
</gene>
<sequence>MDKSKNILFWERPQIGRTKAPMMLMAPWFAAVNFLVTGRRWCLVRPTLCRNCTLARHDWHLVSTTAEETAGVGLDSEVGNPRDLASSHQARFEQ</sequence>
<protein>
    <submittedName>
        <fullName evidence="2">Uncharacterized protein</fullName>
    </submittedName>
</protein>
<evidence type="ECO:0000313" key="2">
    <source>
        <dbReference type="EMBL" id="KAK3734864.1"/>
    </source>
</evidence>
<feature type="region of interest" description="Disordered" evidence="1">
    <location>
        <begin position="72"/>
        <end position="94"/>
    </location>
</feature>
<comment type="caution">
    <text evidence="2">The sequence shown here is derived from an EMBL/GenBank/DDBJ whole genome shotgun (WGS) entry which is preliminary data.</text>
</comment>
<evidence type="ECO:0000256" key="1">
    <source>
        <dbReference type="SAM" id="MobiDB-lite"/>
    </source>
</evidence>
<organism evidence="2 3">
    <name type="scientific">Elysia crispata</name>
    <name type="common">lettuce slug</name>
    <dbReference type="NCBI Taxonomy" id="231223"/>
    <lineage>
        <taxon>Eukaryota</taxon>
        <taxon>Metazoa</taxon>
        <taxon>Spiralia</taxon>
        <taxon>Lophotrochozoa</taxon>
        <taxon>Mollusca</taxon>
        <taxon>Gastropoda</taxon>
        <taxon>Heterobranchia</taxon>
        <taxon>Euthyneura</taxon>
        <taxon>Panpulmonata</taxon>
        <taxon>Sacoglossa</taxon>
        <taxon>Placobranchoidea</taxon>
        <taxon>Plakobranchidae</taxon>
        <taxon>Elysia</taxon>
    </lineage>
</organism>
<evidence type="ECO:0000313" key="3">
    <source>
        <dbReference type="Proteomes" id="UP001283361"/>
    </source>
</evidence>
<proteinExistence type="predicted"/>
<keyword evidence="3" id="KW-1185">Reference proteome</keyword>
<accession>A0AAE0Y6U0</accession>
<dbReference type="Proteomes" id="UP001283361">
    <property type="component" value="Unassembled WGS sequence"/>
</dbReference>
<dbReference type="AlphaFoldDB" id="A0AAE0Y6U0"/>